<dbReference type="PROSITE" id="PS51257">
    <property type="entry name" value="PROKAR_LIPOPROTEIN"/>
    <property type="match status" value="1"/>
</dbReference>
<dbReference type="Gene3D" id="3.40.190.10">
    <property type="entry name" value="Periplasmic binding protein-like II"/>
    <property type="match status" value="1"/>
</dbReference>
<feature type="signal peptide" evidence="1">
    <location>
        <begin position="1"/>
        <end position="33"/>
    </location>
</feature>
<gene>
    <name evidence="3" type="ORF">GA0070610_5401</name>
</gene>
<dbReference type="RefSeq" id="WP_089002559.1">
    <property type="nucleotide sequence ID" value="NZ_LT607733.1"/>
</dbReference>
<keyword evidence="1" id="KW-0732">Signal</keyword>
<evidence type="ECO:0000313" key="4">
    <source>
        <dbReference type="Proteomes" id="UP000198251"/>
    </source>
</evidence>
<accession>A0A1C5GGT7</accession>
<keyword evidence="4" id="KW-1185">Reference proteome</keyword>
<dbReference type="GO" id="GO:1904680">
    <property type="term" value="F:peptide transmembrane transporter activity"/>
    <property type="evidence" value="ECO:0007669"/>
    <property type="project" value="TreeGrafter"/>
</dbReference>
<proteinExistence type="predicted"/>
<dbReference type="InterPro" id="IPR000914">
    <property type="entry name" value="SBP_5_dom"/>
</dbReference>
<dbReference type="Gene3D" id="3.10.105.10">
    <property type="entry name" value="Dipeptide-binding Protein, Domain 3"/>
    <property type="match status" value="1"/>
</dbReference>
<dbReference type="AlphaFoldDB" id="A0A1C5GGT7"/>
<evidence type="ECO:0000256" key="1">
    <source>
        <dbReference type="SAM" id="SignalP"/>
    </source>
</evidence>
<dbReference type="GO" id="GO:0015833">
    <property type="term" value="P:peptide transport"/>
    <property type="evidence" value="ECO:0007669"/>
    <property type="project" value="TreeGrafter"/>
</dbReference>
<name>A0A1C5GGT7_MICEH</name>
<protein>
    <submittedName>
        <fullName evidence="3">Peptide/nickel transport system substrate-binding protein</fullName>
    </submittedName>
</protein>
<feature type="chain" id="PRO_5008716651" evidence="1">
    <location>
        <begin position="34"/>
        <end position="524"/>
    </location>
</feature>
<dbReference type="InterPro" id="IPR039424">
    <property type="entry name" value="SBP_5"/>
</dbReference>
<dbReference type="Pfam" id="PF00496">
    <property type="entry name" value="SBP_bac_5"/>
    <property type="match status" value="1"/>
</dbReference>
<dbReference type="PIRSF" id="PIRSF002741">
    <property type="entry name" value="MppA"/>
    <property type="match status" value="1"/>
</dbReference>
<evidence type="ECO:0000259" key="2">
    <source>
        <dbReference type="Pfam" id="PF00496"/>
    </source>
</evidence>
<dbReference type="Proteomes" id="UP000198251">
    <property type="component" value="Chromosome I"/>
</dbReference>
<dbReference type="GeneID" id="95805059"/>
<dbReference type="GO" id="GO:0043190">
    <property type="term" value="C:ATP-binding cassette (ABC) transporter complex"/>
    <property type="evidence" value="ECO:0007669"/>
    <property type="project" value="InterPro"/>
</dbReference>
<dbReference type="InterPro" id="IPR030678">
    <property type="entry name" value="Peptide/Ni-bd"/>
</dbReference>
<dbReference type="EMBL" id="LT607733">
    <property type="protein sequence ID" value="SCG19041.1"/>
    <property type="molecule type" value="Genomic_DNA"/>
</dbReference>
<sequence length="524" mass="55772">MSRHVLRAGTRRVRLLAAASLLAAAALTGCSGAATDGASNADTQTLTLAISAPPNLDPYKANIDLNNIPTVALAYAPLIRMNADRTFTGELAESFGYVDQQNKTFQMKLRPGLTFADGTPLDAKAVVASLEYMRKVSPKAKTWAGTITSITAPDASTVVVTNKAPNPSMRQIFSQAVLSGSIISPAGLADPDQLAQRTFGAGPYVLDAAETVPNDHYTYVANPRYWNKADQHWKKVVVRIIPDSNSTVQAIQSGQVDYAALNADAGPAVKAAGLRHVTASVALVGVVLADRNGTVAPALKDVRVRQALNHAIDRATITKTIFGDFAHPTSQTAAPGFDGYQPALDDRYPYDPAKAKQLLTEAGYPNGFTLKVEAHTPGIGVVTQAVIGQWKKIGVNVELTTDTQVQQWLENVLSRKFPVVGFGYGNLPTYLSSLDFMRPVPNPFNPFATADAELARLLDQAIAEPDQGKQSALFKQAVARTTELAWFAPVVRMDGIGVMGPRTAGVQTTADNGLPSVVTLRPAS</sequence>
<feature type="domain" description="Solute-binding protein family 5" evidence="2">
    <location>
        <begin position="87"/>
        <end position="426"/>
    </location>
</feature>
<dbReference type="PANTHER" id="PTHR30290">
    <property type="entry name" value="PERIPLASMIC BINDING COMPONENT OF ABC TRANSPORTER"/>
    <property type="match status" value="1"/>
</dbReference>
<evidence type="ECO:0000313" key="3">
    <source>
        <dbReference type="EMBL" id="SCG19041.1"/>
    </source>
</evidence>
<organism evidence="3 4">
    <name type="scientific">Micromonospora echinofusca</name>
    <dbReference type="NCBI Taxonomy" id="47858"/>
    <lineage>
        <taxon>Bacteria</taxon>
        <taxon>Bacillati</taxon>
        <taxon>Actinomycetota</taxon>
        <taxon>Actinomycetes</taxon>
        <taxon>Micromonosporales</taxon>
        <taxon>Micromonosporaceae</taxon>
        <taxon>Micromonospora</taxon>
    </lineage>
</organism>
<dbReference type="GO" id="GO:0042597">
    <property type="term" value="C:periplasmic space"/>
    <property type="evidence" value="ECO:0007669"/>
    <property type="project" value="UniProtKB-ARBA"/>
</dbReference>
<dbReference type="SUPFAM" id="SSF53850">
    <property type="entry name" value="Periplasmic binding protein-like II"/>
    <property type="match status" value="1"/>
</dbReference>
<reference evidence="3 4" key="1">
    <citation type="submission" date="2016-06" db="EMBL/GenBank/DDBJ databases">
        <authorList>
            <person name="Kjaerup R.B."/>
            <person name="Dalgaard T.S."/>
            <person name="Juul-Madsen H.R."/>
        </authorList>
    </citation>
    <scope>NUCLEOTIDE SEQUENCE [LARGE SCALE GENOMIC DNA]</scope>
    <source>
        <strain evidence="3 4">DSM 43913</strain>
    </source>
</reference>